<dbReference type="HOGENOM" id="CLU_081363_0_0_1"/>
<keyword evidence="3" id="KW-0238">DNA-binding</keyword>
<feature type="compositionally biased region" description="Polar residues" evidence="6">
    <location>
        <begin position="55"/>
        <end position="76"/>
    </location>
</feature>
<dbReference type="Gene3D" id="4.10.240.10">
    <property type="entry name" value="Zn(2)-C6 fungal-type DNA-binding domain"/>
    <property type="match status" value="1"/>
</dbReference>
<comment type="subcellular location">
    <subcellularLocation>
        <location evidence="1">Nucleus</location>
    </subcellularLocation>
</comment>
<dbReference type="PANTHER" id="PTHR31845">
    <property type="entry name" value="FINGER DOMAIN PROTEIN, PUTATIVE-RELATED"/>
    <property type="match status" value="1"/>
</dbReference>
<evidence type="ECO:0000256" key="4">
    <source>
        <dbReference type="ARBA" id="ARBA00023163"/>
    </source>
</evidence>
<dbReference type="InterPro" id="IPR051089">
    <property type="entry name" value="prtT"/>
</dbReference>
<dbReference type="GO" id="GO:0000976">
    <property type="term" value="F:transcription cis-regulatory region binding"/>
    <property type="evidence" value="ECO:0007669"/>
    <property type="project" value="TreeGrafter"/>
</dbReference>
<dbReference type="PROSITE" id="PS50048">
    <property type="entry name" value="ZN2_CY6_FUNGAL_2"/>
    <property type="match status" value="1"/>
</dbReference>
<protein>
    <submittedName>
        <fullName evidence="8">Zn(2)-Cys(6) zinc finger domain protein</fullName>
    </submittedName>
</protein>
<feature type="compositionally biased region" description="Polar residues" evidence="6">
    <location>
        <begin position="128"/>
        <end position="142"/>
    </location>
</feature>
<keyword evidence="2" id="KW-0805">Transcription regulation</keyword>
<dbReference type="GO" id="GO:0000981">
    <property type="term" value="F:DNA-binding transcription factor activity, RNA polymerase II-specific"/>
    <property type="evidence" value="ECO:0007669"/>
    <property type="project" value="InterPro"/>
</dbReference>
<dbReference type="EMBL" id="JELW01000013">
    <property type="protein sequence ID" value="EXV00359.1"/>
    <property type="molecule type" value="Genomic_DNA"/>
</dbReference>
<evidence type="ECO:0000313" key="9">
    <source>
        <dbReference type="Proteomes" id="UP000030151"/>
    </source>
</evidence>
<evidence type="ECO:0000256" key="3">
    <source>
        <dbReference type="ARBA" id="ARBA00023125"/>
    </source>
</evidence>
<feature type="compositionally biased region" description="Polar residues" evidence="6">
    <location>
        <begin position="172"/>
        <end position="184"/>
    </location>
</feature>
<dbReference type="InterPro" id="IPR001138">
    <property type="entry name" value="Zn2Cys6_DnaBD"/>
</dbReference>
<gene>
    <name evidence="8" type="ORF">X797_006419</name>
</gene>
<evidence type="ECO:0000256" key="6">
    <source>
        <dbReference type="SAM" id="MobiDB-lite"/>
    </source>
</evidence>
<dbReference type="SUPFAM" id="SSF57701">
    <property type="entry name" value="Zn2/Cys6 DNA-binding domain"/>
    <property type="match status" value="1"/>
</dbReference>
<dbReference type="GO" id="GO:0005634">
    <property type="term" value="C:nucleus"/>
    <property type="evidence" value="ECO:0007669"/>
    <property type="project" value="UniProtKB-SubCell"/>
</dbReference>
<dbReference type="AlphaFoldDB" id="A0A014N3E1"/>
<dbReference type="Proteomes" id="UP000030151">
    <property type="component" value="Unassembled WGS sequence"/>
</dbReference>
<evidence type="ECO:0000256" key="5">
    <source>
        <dbReference type="ARBA" id="ARBA00023242"/>
    </source>
</evidence>
<dbReference type="PROSITE" id="PS00463">
    <property type="entry name" value="ZN2_CY6_FUNGAL_1"/>
    <property type="match status" value="1"/>
</dbReference>
<evidence type="ECO:0000256" key="2">
    <source>
        <dbReference type="ARBA" id="ARBA00023015"/>
    </source>
</evidence>
<accession>A0A014N3E1</accession>
<dbReference type="Pfam" id="PF00172">
    <property type="entry name" value="Zn_clus"/>
    <property type="match status" value="1"/>
</dbReference>
<reference evidence="8 9" key="1">
    <citation type="submission" date="2014-02" db="EMBL/GenBank/DDBJ databases">
        <title>The genome sequence of the entomopathogenic fungus Metarhizium robertsii ARSEF 2575.</title>
        <authorList>
            <person name="Giuliano Garisto Donzelli B."/>
            <person name="Roe B.A."/>
            <person name="Macmil S.L."/>
            <person name="Krasnoff S.B."/>
            <person name="Gibson D.M."/>
        </authorList>
    </citation>
    <scope>NUCLEOTIDE SEQUENCE [LARGE SCALE GENOMIC DNA]</scope>
    <source>
        <strain evidence="8 9">ARSEF 2575</strain>
    </source>
</reference>
<dbReference type="CDD" id="cd00067">
    <property type="entry name" value="GAL4"/>
    <property type="match status" value="1"/>
</dbReference>
<feature type="compositionally biased region" description="Polar residues" evidence="6">
    <location>
        <begin position="98"/>
        <end position="113"/>
    </location>
</feature>
<feature type="domain" description="Zn(2)-C6 fungal-type" evidence="7">
    <location>
        <begin position="25"/>
        <end position="55"/>
    </location>
</feature>
<dbReference type="SMART" id="SM00066">
    <property type="entry name" value="GAL4"/>
    <property type="match status" value="1"/>
</dbReference>
<comment type="caution">
    <text evidence="8">The sequence shown here is derived from an EMBL/GenBank/DDBJ whole genome shotgun (WGS) entry which is preliminary data.</text>
</comment>
<organism evidence="8 9">
    <name type="scientific">Metarhizium robertsii</name>
    <dbReference type="NCBI Taxonomy" id="568076"/>
    <lineage>
        <taxon>Eukaryota</taxon>
        <taxon>Fungi</taxon>
        <taxon>Dikarya</taxon>
        <taxon>Ascomycota</taxon>
        <taxon>Pezizomycotina</taxon>
        <taxon>Sordariomycetes</taxon>
        <taxon>Hypocreomycetidae</taxon>
        <taxon>Hypocreales</taxon>
        <taxon>Clavicipitaceae</taxon>
        <taxon>Metarhizium</taxon>
    </lineage>
</organism>
<keyword evidence="5" id="KW-0539">Nucleus</keyword>
<evidence type="ECO:0000313" key="8">
    <source>
        <dbReference type="EMBL" id="EXV00359.1"/>
    </source>
</evidence>
<evidence type="ECO:0000256" key="1">
    <source>
        <dbReference type="ARBA" id="ARBA00004123"/>
    </source>
</evidence>
<keyword evidence="4" id="KW-0804">Transcription</keyword>
<feature type="region of interest" description="Disordered" evidence="6">
    <location>
        <begin position="55"/>
        <end position="202"/>
    </location>
</feature>
<dbReference type="InterPro" id="IPR036864">
    <property type="entry name" value="Zn2-C6_fun-type_DNA-bd_sf"/>
</dbReference>
<evidence type="ECO:0000259" key="7">
    <source>
        <dbReference type="PROSITE" id="PS50048"/>
    </source>
</evidence>
<name>A0A014N3E1_9HYPO</name>
<dbReference type="PANTHER" id="PTHR31845:SF10">
    <property type="entry name" value="ZN(II)2CYS6 TRANSCRIPTION FACTOR (EUROFUNG)"/>
    <property type="match status" value="1"/>
</dbReference>
<proteinExistence type="predicted"/>
<dbReference type="GO" id="GO:0008270">
    <property type="term" value="F:zinc ion binding"/>
    <property type="evidence" value="ECO:0007669"/>
    <property type="project" value="InterPro"/>
</dbReference>
<sequence length="298" mass="32249">MSSAIDVWSANDQRAKPHPAQRRFACGRCRNYKVKCSGDRSSCDRCAGLGKECTFSPSSGRRNTQVSGGLTNGNRRTGSRFIMVDPADQSTGDKESRSWQTPYKPKQQTSGVRKSQKTAERRFVPDKQANSVIQLGTPQSTAREPPHGLQPPSPGHQNPSPGEWQDARPNAPLQTDSASPSSMDARTWDNLGTTELPEYGPSLSVTASDNVCITTPPDLGDWNDMDVAGLSFLQDVTLRKAPESADMSGNSHYQVGASTHCIFDSSSNECSDTKPDGAPGCSMKTNSCLQELVSHLLR</sequence>